<dbReference type="VEuPathDB" id="CryptoDB:Vbra_7175"/>
<evidence type="ECO:0000256" key="4">
    <source>
        <dbReference type="SAM" id="Phobius"/>
    </source>
</evidence>
<dbReference type="SMART" id="SM00223">
    <property type="entry name" value="APPLE"/>
    <property type="match status" value="1"/>
</dbReference>
<dbReference type="PROSITE" id="PS51257">
    <property type="entry name" value="PROKAR_LIPOPROTEIN"/>
    <property type="match status" value="1"/>
</dbReference>
<feature type="transmembrane region" description="Helical" evidence="4">
    <location>
        <begin position="743"/>
        <end position="762"/>
    </location>
</feature>
<dbReference type="EMBL" id="CDMY01000209">
    <property type="protein sequence ID" value="CEL94195.1"/>
    <property type="molecule type" value="Genomic_DNA"/>
</dbReference>
<feature type="region of interest" description="Disordered" evidence="3">
    <location>
        <begin position="626"/>
        <end position="655"/>
    </location>
</feature>
<dbReference type="OrthoDB" id="435980at2759"/>
<keyword evidence="5" id="KW-0732">Signal</keyword>
<feature type="transmembrane region" description="Helical" evidence="4">
    <location>
        <begin position="818"/>
        <end position="839"/>
    </location>
</feature>
<feature type="domain" description="Apple" evidence="6">
    <location>
        <begin position="62"/>
        <end position="136"/>
    </location>
</feature>
<gene>
    <name evidence="7" type="ORF">Vbra_7175</name>
</gene>
<feature type="compositionally biased region" description="Polar residues" evidence="3">
    <location>
        <begin position="634"/>
        <end position="651"/>
    </location>
</feature>
<protein>
    <recommendedName>
        <fullName evidence="6">Apple domain-containing protein</fullName>
    </recommendedName>
</protein>
<dbReference type="Gene3D" id="3.50.4.10">
    <property type="entry name" value="Hepatocyte Growth Factor"/>
    <property type="match status" value="3"/>
</dbReference>
<dbReference type="GO" id="GO:0005576">
    <property type="term" value="C:extracellular region"/>
    <property type="evidence" value="ECO:0007669"/>
    <property type="project" value="InterPro"/>
</dbReference>
<keyword evidence="4" id="KW-0812">Transmembrane</keyword>
<name>A0A0G4EDY9_VITBC</name>
<feature type="transmembrane region" description="Helical" evidence="4">
    <location>
        <begin position="486"/>
        <end position="506"/>
    </location>
</feature>
<proteinExistence type="predicted"/>
<dbReference type="Proteomes" id="UP000041254">
    <property type="component" value="Unassembled WGS sequence"/>
</dbReference>
<sequence length="890" mass="96796">MRRMQRLMRPAGLIFGLIFGACVVLAIQAVNGVRELQDGGGNGSEGSESAFDVFKMPEEPTCWEWDTFFRGYDVDDAQPNINIRGPYDCQRGCQYDERCLFWSYGKLSDERGGCYYKTSNAGREEAIWVDTAGNHEEVVVSGSKYSTDCDRGSIVSSCYQYGVGAIMHNILTIDGGIRRQEAWDYKDNATVHDCHARCHAIAQCEGFSFHPRYPSPDREGKLLSNVCFLLDNTRVRVCMPGVISGDVDGHDCGPPDAPFPPAHMPPFDAGGMHMTPADPSLYFGLPVDANSRALGKKGTKEERGYHRGDRGIPPFLNVSLPYAVKADEPVENCGCYHIGLQPDPNTATVLQSLLIWHFPPGDCQIQCQLTPLCEAFQSVVNECVLWANVTSWVADQSAPISVSGPRQCPQQLIEEGYVCNVDHYRARYGTFALLVLRVPNVSMGYGQSCPFNIDFRPFVILLAVWTIVLVAFAYALHRRKQNGQTVIWRVLAAVIAGLGSIVHVLFVASMFRFGHNGLLFWIGAALFVARVLFNEASVVIYNMSWVLRNPTYRRWFERSSTIPKKPPSDTETFVPVKKAVTFDASIVMHTAGPRDSPKDGDVDDVVSYCPTFSISELSSAAVFPPSLHQHEPSATESGAASVKPSESTKTCILTEEDISDSRRAVPCETQSVPCFTPPAESSGGGQDAETEHSSSGGKHATLSRKSLSHEWHATLSRKSLSREWEGDTVQGEGDTVQGQRGSGLVLVFFASFFSIGVLHIMWSKLADLPFLSTPVASDAFASLELLSLVGDVPICIVQLLTLFLSGGDGALADSVPPLTLSALALSAVNILGVIVRFVLATWPRGQGKGEIGTRQNTGCPSRTSPCVSLSSSAGIFVSSLSLSVGGRPSV</sequence>
<feature type="transmembrane region" description="Helical" evidence="4">
    <location>
        <begin position="518"/>
        <end position="544"/>
    </location>
</feature>
<dbReference type="PhylomeDB" id="A0A0G4EDY9"/>
<dbReference type="AlphaFoldDB" id="A0A0G4EDY9"/>
<dbReference type="InParanoid" id="A0A0G4EDY9"/>
<evidence type="ECO:0000259" key="6">
    <source>
        <dbReference type="SMART" id="SM00223"/>
    </source>
</evidence>
<evidence type="ECO:0000256" key="2">
    <source>
        <dbReference type="ARBA" id="ARBA00023157"/>
    </source>
</evidence>
<dbReference type="InterPro" id="IPR000177">
    <property type="entry name" value="Apple"/>
</dbReference>
<keyword evidence="2" id="KW-1015">Disulfide bond</keyword>
<evidence type="ECO:0000313" key="8">
    <source>
        <dbReference type="Proteomes" id="UP000041254"/>
    </source>
</evidence>
<feature type="transmembrane region" description="Helical" evidence="4">
    <location>
        <begin position="455"/>
        <end position="474"/>
    </location>
</feature>
<feature type="signal peptide" evidence="5">
    <location>
        <begin position="1"/>
        <end position="26"/>
    </location>
</feature>
<keyword evidence="8" id="KW-1185">Reference proteome</keyword>
<feature type="region of interest" description="Disordered" evidence="3">
    <location>
        <begin position="670"/>
        <end position="706"/>
    </location>
</feature>
<evidence type="ECO:0000256" key="1">
    <source>
        <dbReference type="ARBA" id="ARBA00022737"/>
    </source>
</evidence>
<organism evidence="7 8">
    <name type="scientific">Vitrella brassicaformis (strain CCMP3155)</name>
    <dbReference type="NCBI Taxonomy" id="1169540"/>
    <lineage>
        <taxon>Eukaryota</taxon>
        <taxon>Sar</taxon>
        <taxon>Alveolata</taxon>
        <taxon>Colpodellida</taxon>
        <taxon>Vitrellaceae</taxon>
        <taxon>Vitrella</taxon>
    </lineage>
</organism>
<reference evidence="7 8" key="1">
    <citation type="submission" date="2014-11" db="EMBL/GenBank/DDBJ databases">
        <authorList>
            <person name="Zhu J."/>
            <person name="Qi W."/>
            <person name="Song R."/>
        </authorList>
    </citation>
    <scope>NUCLEOTIDE SEQUENCE [LARGE SCALE GENOMIC DNA]</scope>
</reference>
<evidence type="ECO:0000256" key="3">
    <source>
        <dbReference type="SAM" id="MobiDB-lite"/>
    </source>
</evidence>
<keyword evidence="4" id="KW-0472">Membrane</keyword>
<evidence type="ECO:0000313" key="7">
    <source>
        <dbReference type="EMBL" id="CEL94195.1"/>
    </source>
</evidence>
<keyword evidence="4" id="KW-1133">Transmembrane helix</keyword>
<dbReference type="SUPFAM" id="SSF57414">
    <property type="entry name" value="Hairpin loop containing domain-like"/>
    <property type="match status" value="1"/>
</dbReference>
<accession>A0A0G4EDY9</accession>
<dbReference type="GO" id="GO:0006508">
    <property type="term" value="P:proteolysis"/>
    <property type="evidence" value="ECO:0007669"/>
    <property type="project" value="InterPro"/>
</dbReference>
<keyword evidence="1" id="KW-0677">Repeat</keyword>
<feature type="chain" id="PRO_5005187194" description="Apple domain-containing protein" evidence="5">
    <location>
        <begin position="27"/>
        <end position="890"/>
    </location>
</feature>
<evidence type="ECO:0000256" key="5">
    <source>
        <dbReference type="SAM" id="SignalP"/>
    </source>
</evidence>